<dbReference type="Proteomes" id="UP000595437">
    <property type="component" value="Chromosome 1"/>
</dbReference>
<organism evidence="1 2">
    <name type="scientific">Caligus rogercresseyi</name>
    <name type="common">Sea louse</name>
    <dbReference type="NCBI Taxonomy" id="217165"/>
    <lineage>
        <taxon>Eukaryota</taxon>
        <taxon>Metazoa</taxon>
        <taxon>Ecdysozoa</taxon>
        <taxon>Arthropoda</taxon>
        <taxon>Crustacea</taxon>
        <taxon>Multicrustacea</taxon>
        <taxon>Hexanauplia</taxon>
        <taxon>Copepoda</taxon>
        <taxon>Siphonostomatoida</taxon>
        <taxon>Caligidae</taxon>
        <taxon>Caligus</taxon>
    </lineage>
</organism>
<gene>
    <name evidence="1" type="ORF">FKW44_000635</name>
</gene>
<evidence type="ECO:0000313" key="1">
    <source>
        <dbReference type="EMBL" id="QQP56081.1"/>
    </source>
</evidence>
<proteinExistence type="predicted"/>
<accession>A0A7T8KHU0</accession>
<dbReference type="EMBL" id="CP045890">
    <property type="protein sequence ID" value="QQP56081.1"/>
    <property type="molecule type" value="Genomic_DNA"/>
</dbReference>
<dbReference type="AlphaFoldDB" id="A0A7T8KHU0"/>
<protein>
    <submittedName>
        <fullName evidence="1">Uncharacterized protein</fullName>
    </submittedName>
</protein>
<sequence length="52" mass="5873">MRSRMLGATTADTFHTTLLQIGNGSCPKIKILSDFPYLCKFKFTRGNEFVSE</sequence>
<evidence type="ECO:0000313" key="2">
    <source>
        <dbReference type="Proteomes" id="UP000595437"/>
    </source>
</evidence>
<name>A0A7T8KHU0_CALRO</name>
<reference evidence="2" key="1">
    <citation type="submission" date="2021-01" db="EMBL/GenBank/DDBJ databases">
        <title>Caligus Genome Assembly.</title>
        <authorList>
            <person name="Gallardo-Escarate C."/>
        </authorList>
    </citation>
    <scope>NUCLEOTIDE SEQUENCE [LARGE SCALE GENOMIC DNA]</scope>
</reference>
<keyword evidence="2" id="KW-1185">Reference proteome</keyword>